<name>A0ABT8YCR4_9SPHN</name>
<keyword evidence="5" id="KW-0233">DNA recombination</keyword>
<evidence type="ECO:0000256" key="3">
    <source>
        <dbReference type="ARBA" id="ARBA00021840"/>
    </source>
</evidence>
<dbReference type="RefSeq" id="WP_303543804.1">
    <property type="nucleotide sequence ID" value="NZ_JAUOTP010000007.1"/>
</dbReference>
<keyword evidence="4" id="KW-0175">Coiled coil</keyword>
<comment type="similarity">
    <text evidence="2">Belongs to the RmuC family.</text>
</comment>
<organism evidence="6 7">
    <name type="scientific">Sphingomonas natans</name>
    <dbReference type="NCBI Taxonomy" id="3063330"/>
    <lineage>
        <taxon>Bacteria</taxon>
        <taxon>Pseudomonadati</taxon>
        <taxon>Pseudomonadota</taxon>
        <taxon>Alphaproteobacteria</taxon>
        <taxon>Sphingomonadales</taxon>
        <taxon>Sphingomonadaceae</taxon>
        <taxon>Sphingomonas</taxon>
    </lineage>
</organism>
<proteinExistence type="inferred from homology"/>
<dbReference type="Proteomes" id="UP001169764">
    <property type="component" value="Unassembled WGS sequence"/>
</dbReference>
<comment type="caution">
    <text evidence="6">The sequence shown here is derived from an EMBL/GenBank/DDBJ whole genome shotgun (WGS) entry which is preliminary data.</text>
</comment>
<dbReference type="InterPro" id="IPR003798">
    <property type="entry name" value="DNA_recombination_RmuC"/>
</dbReference>
<evidence type="ECO:0000256" key="4">
    <source>
        <dbReference type="ARBA" id="ARBA00023054"/>
    </source>
</evidence>
<dbReference type="EMBL" id="JAUOTP010000007">
    <property type="protein sequence ID" value="MDO6415618.1"/>
    <property type="molecule type" value="Genomic_DNA"/>
</dbReference>
<comment type="function">
    <text evidence="1">Involved in DNA recombination.</text>
</comment>
<evidence type="ECO:0000313" key="7">
    <source>
        <dbReference type="Proteomes" id="UP001169764"/>
    </source>
</evidence>
<keyword evidence="7" id="KW-1185">Reference proteome</keyword>
<dbReference type="PANTHER" id="PTHR30563">
    <property type="entry name" value="DNA RECOMBINATION PROTEIN RMUC"/>
    <property type="match status" value="1"/>
</dbReference>
<evidence type="ECO:0000256" key="1">
    <source>
        <dbReference type="ARBA" id="ARBA00003416"/>
    </source>
</evidence>
<evidence type="ECO:0000256" key="2">
    <source>
        <dbReference type="ARBA" id="ARBA00009840"/>
    </source>
</evidence>
<reference evidence="6" key="1">
    <citation type="submission" date="2023-07" db="EMBL/GenBank/DDBJ databases">
        <authorList>
            <person name="Kim M."/>
        </authorList>
    </citation>
    <scope>NUCLEOTIDE SEQUENCE</scope>
    <source>
        <strain evidence="6">BIUV-7</strain>
    </source>
</reference>
<protein>
    <recommendedName>
        <fullName evidence="3">DNA recombination protein RmuC homolog</fullName>
    </recommendedName>
</protein>
<evidence type="ECO:0000313" key="6">
    <source>
        <dbReference type="EMBL" id="MDO6415618.1"/>
    </source>
</evidence>
<feature type="non-terminal residue" evidence="6">
    <location>
        <position position="1"/>
    </location>
</feature>
<accession>A0ABT8YCR4</accession>
<dbReference type="Pfam" id="PF02646">
    <property type="entry name" value="RmuC"/>
    <property type="match status" value="1"/>
</dbReference>
<dbReference type="PANTHER" id="PTHR30563:SF0">
    <property type="entry name" value="DNA RECOMBINATION PROTEIN RMUC"/>
    <property type="match status" value="1"/>
</dbReference>
<sequence length="460" mass="50513">GERAAVAEARATAAETRAAELPPLRLMIEALRDERDAAQRELAGARIVADRVQALEAALVAEQARAGALAAEKAAFQRGEAERAQAHAAQLDQLRTMGAQIDTRFQELAGKALEGAQKQFLERADQRFAQAGEKSEAQLKALLQPVETTLKQYDVKLGEIEKARIGTYAALDKAITDLTQGNEVVRKETARLTNVMRSSPKHRGRWGEQHLQTILESAGLVENVDFELQAAAHDGERQLRPDCVVKLPGGRCIVVDVKCPLVHFEAAFDEEDEGIRKVLLGKHADAMRTYSADLGRKGYWRQFDLSPDFVIMFIPGEHFLSAAAERAPELIEQAFRSGVIIASTINMLALAKVMAGIWREEAVTRQAEEIGRLGKDLYARLAKMGEHVQKLGRNLNQATGAYNDFVGSLESQVLTQARRFEALKIDTAGKTIDPLPMVEQTVRPLTKLATTPELPAEAAE</sequence>
<evidence type="ECO:0000256" key="5">
    <source>
        <dbReference type="ARBA" id="ARBA00023172"/>
    </source>
</evidence>
<gene>
    <name evidence="6" type="primary">rmuC</name>
    <name evidence="6" type="ORF">Q4F19_14605</name>
</gene>